<dbReference type="Proteomes" id="UP000784294">
    <property type="component" value="Unassembled WGS sequence"/>
</dbReference>
<proteinExistence type="predicted"/>
<gene>
    <name evidence="1" type="ORF">PXEA_LOCUS8341</name>
</gene>
<comment type="caution">
    <text evidence="1">The sequence shown here is derived from an EMBL/GenBank/DDBJ whole genome shotgun (WGS) entry which is preliminary data.</text>
</comment>
<organism evidence="1 2">
    <name type="scientific">Protopolystoma xenopodis</name>
    <dbReference type="NCBI Taxonomy" id="117903"/>
    <lineage>
        <taxon>Eukaryota</taxon>
        <taxon>Metazoa</taxon>
        <taxon>Spiralia</taxon>
        <taxon>Lophotrochozoa</taxon>
        <taxon>Platyhelminthes</taxon>
        <taxon>Monogenea</taxon>
        <taxon>Polyopisthocotylea</taxon>
        <taxon>Polystomatidea</taxon>
        <taxon>Polystomatidae</taxon>
        <taxon>Protopolystoma</taxon>
    </lineage>
</organism>
<accession>A0A448WM08</accession>
<name>A0A448WM08_9PLAT</name>
<evidence type="ECO:0000313" key="1">
    <source>
        <dbReference type="EMBL" id="VEL14901.1"/>
    </source>
</evidence>
<protein>
    <recommendedName>
        <fullName evidence="3">LACTB2 winged helix domain-containing protein</fullName>
    </recommendedName>
</protein>
<dbReference type="AlphaFoldDB" id="A0A448WM08"/>
<sequence>MLICHLFFEHFCPCEINTFFDSGHGSTLIHDLTQYLASLHKTRDLIKSFLDIKILPAHGDIINDALGKVDEYLASRYNRIRRLSLYFTSTDSPGVWHPESKVLTAVYPNLPSGLKLSALINLRHSLFWLVEHPAEADSGGNGPATIELYPVNCLLPVGFRLCLPRPLSSENGSSEHQTSITGDRMHAISKEFEKAIASGQVADYIARMAKDEWEWSIEKTIENKSV</sequence>
<evidence type="ECO:0008006" key="3">
    <source>
        <dbReference type="Google" id="ProtNLM"/>
    </source>
</evidence>
<dbReference type="EMBL" id="CAAALY010022684">
    <property type="protein sequence ID" value="VEL14901.1"/>
    <property type="molecule type" value="Genomic_DNA"/>
</dbReference>
<reference evidence="1" key="1">
    <citation type="submission" date="2018-11" db="EMBL/GenBank/DDBJ databases">
        <authorList>
            <consortium name="Pathogen Informatics"/>
        </authorList>
    </citation>
    <scope>NUCLEOTIDE SEQUENCE</scope>
</reference>
<evidence type="ECO:0000313" key="2">
    <source>
        <dbReference type="Proteomes" id="UP000784294"/>
    </source>
</evidence>
<keyword evidence="2" id="KW-1185">Reference proteome</keyword>
<dbReference type="OrthoDB" id="17458at2759"/>